<dbReference type="Proteomes" id="UP000593560">
    <property type="component" value="Unassembled WGS sequence"/>
</dbReference>
<gene>
    <name evidence="1" type="ORF">Gohar_023258</name>
</gene>
<reference evidence="1 2" key="1">
    <citation type="journal article" date="2019" name="Genome Biol. Evol.">
        <title>Insights into the evolution of the New World diploid cottons (Gossypium, subgenus Houzingenia) based on genome sequencing.</title>
        <authorList>
            <person name="Grover C.E."/>
            <person name="Arick M.A. 2nd"/>
            <person name="Thrash A."/>
            <person name="Conover J.L."/>
            <person name="Sanders W.S."/>
            <person name="Peterson D.G."/>
            <person name="Frelichowski J.E."/>
            <person name="Scheffler J.A."/>
            <person name="Scheffler B.E."/>
            <person name="Wendel J.F."/>
        </authorList>
    </citation>
    <scope>NUCLEOTIDE SEQUENCE [LARGE SCALE GENOMIC DNA]</scope>
    <source>
        <strain evidence="1">0</strain>
        <tissue evidence="1">Leaf</tissue>
    </source>
</reference>
<proteinExistence type="predicted"/>
<comment type="caution">
    <text evidence="1">The sequence shown here is derived from an EMBL/GenBank/DDBJ whole genome shotgun (WGS) entry which is preliminary data.</text>
</comment>
<evidence type="ECO:0000313" key="2">
    <source>
        <dbReference type="Proteomes" id="UP000593560"/>
    </source>
</evidence>
<dbReference type="AlphaFoldDB" id="A0A7J9HCC6"/>
<accession>A0A7J9HCC6</accession>
<evidence type="ECO:0000313" key="1">
    <source>
        <dbReference type="EMBL" id="MBA0807453.1"/>
    </source>
</evidence>
<organism evidence="1 2">
    <name type="scientific">Gossypium harknessii</name>
    <dbReference type="NCBI Taxonomy" id="34285"/>
    <lineage>
        <taxon>Eukaryota</taxon>
        <taxon>Viridiplantae</taxon>
        <taxon>Streptophyta</taxon>
        <taxon>Embryophyta</taxon>
        <taxon>Tracheophyta</taxon>
        <taxon>Spermatophyta</taxon>
        <taxon>Magnoliopsida</taxon>
        <taxon>eudicotyledons</taxon>
        <taxon>Gunneridae</taxon>
        <taxon>Pentapetalae</taxon>
        <taxon>rosids</taxon>
        <taxon>malvids</taxon>
        <taxon>Malvales</taxon>
        <taxon>Malvaceae</taxon>
        <taxon>Malvoideae</taxon>
        <taxon>Gossypium</taxon>
    </lineage>
</organism>
<sequence>MFGSRENPITGVFHSGLKQIYLLISIPFPLHHLPIGFHMNPILPSPYSHLQNTQTAAISCFLRLRHSSPSSKLRAEWGY</sequence>
<name>A0A7J9HCC6_9ROSI</name>
<keyword evidence="2" id="KW-1185">Reference proteome</keyword>
<dbReference type="EMBL" id="JABFAD010000009">
    <property type="protein sequence ID" value="MBA0807453.1"/>
    <property type="molecule type" value="Genomic_DNA"/>
</dbReference>
<dbReference type="OrthoDB" id="972041at2759"/>
<protein>
    <submittedName>
        <fullName evidence="1">Uncharacterized protein</fullName>
    </submittedName>
</protein>